<feature type="region of interest" description="Disordered" evidence="10">
    <location>
        <begin position="759"/>
        <end position="792"/>
    </location>
</feature>
<feature type="repeat" description="ANK" evidence="9">
    <location>
        <begin position="189"/>
        <end position="221"/>
    </location>
</feature>
<dbReference type="PROSITE" id="PS50088">
    <property type="entry name" value="ANK_REPEAT"/>
    <property type="match status" value="8"/>
</dbReference>
<dbReference type="InterPro" id="IPR000595">
    <property type="entry name" value="cNMP-bd_dom"/>
</dbReference>
<dbReference type="PANTHER" id="PTHR45743:SF2">
    <property type="entry name" value="POTASSIUM CHANNEL AKT1"/>
    <property type="match status" value="1"/>
</dbReference>
<keyword evidence="15" id="KW-1185">Reference proteome</keyword>
<dbReference type="InterPro" id="IPR011992">
    <property type="entry name" value="EF-hand-dom_pair"/>
</dbReference>
<dbReference type="SUPFAM" id="SSF51206">
    <property type="entry name" value="cAMP-binding domain-like"/>
    <property type="match status" value="1"/>
</dbReference>
<keyword evidence="7" id="KW-0406">Ion transport</keyword>
<dbReference type="CDD" id="cd00051">
    <property type="entry name" value="EFh"/>
    <property type="match status" value="1"/>
</dbReference>
<feature type="region of interest" description="Disordered" evidence="10">
    <location>
        <begin position="1456"/>
        <end position="1515"/>
    </location>
</feature>
<feature type="compositionally biased region" description="Polar residues" evidence="10">
    <location>
        <begin position="501"/>
        <end position="519"/>
    </location>
</feature>
<comment type="subcellular location">
    <subcellularLocation>
        <location evidence="1">Membrane</location>
        <topology evidence="1">Multi-pass membrane protein</topology>
    </subcellularLocation>
</comment>
<feature type="compositionally biased region" description="Basic and acidic residues" evidence="10">
    <location>
        <begin position="1362"/>
        <end position="1381"/>
    </location>
</feature>
<dbReference type="CDD" id="cd00038">
    <property type="entry name" value="CAP_ED"/>
    <property type="match status" value="1"/>
</dbReference>
<feature type="compositionally biased region" description="Acidic residues" evidence="10">
    <location>
        <begin position="1349"/>
        <end position="1361"/>
    </location>
</feature>
<dbReference type="PROSITE" id="PS50222">
    <property type="entry name" value="EF_HAND_2"/>
    <property type="match status" value="1"/>
</dbReference>
<dbReference type="Gene3D" id="1.10.238.10">
    <property type="entry name" value="EF-hand"/>
    <property type="match status" value="1"/>
</dbReference>
<evidence type="ECO:0000256" key="10">
    <source>
        <dbReference type="SAM" id="MobiDB-lite"/>
    </source>
</evidence>
<dbReference type="SUPFAM" id="SSF47473">
    <property type="entry name" value="EF-hand"/>
    <property type="match status" value="2"/>
</dbReference>
<dbReference type="SMART" id="SM00054">
    <property type="entry name" value="EFh"/>
    <property type="match status" value="2"/>
</dbReference>
<dbReference type="Pfam" id="PF12796">
    <property type="entry name" value="Ank_2"/>
    <property type="match status" value="6"/>
</dbReference>
<feature type="transmembrane region" description="Helical" evidence="11">
    <location>
        <begin position="1025"/>
        <end position="1049"/>
    </location>
</feature>
<feature type="compositionally biased region" description="Low complexity" evidence="10">
    <location>
        <begin position="1469"/>
        <end position="1500"/>
    </location>
</feature>
<dbReference type="SMART" id="SM00100">
    <property type="entry name" value="cNMP"/>
    <property type="match status" value="1"/>
</dbReference>
<evidence type="ECO:0000256" key="9">
    <source>
        <dbReference type="PROSITE-ProRule" id="PRU00023"/>
    </source>
</evidence>
<feature type="domain" description="Cyclic nucleotide-binding" evidence="12">
    <location>
        <begin position="1300"/>
        <end position="1438"/>
    </location>
</feature>
<evidence type="ECO:0000259" key="12">
    <source>
        <dbReference type="PROSITE" id="PS50042"/>
    </source>
</evidence>
<dbReference type="SUPFAM" id="SSF81324">
    <property type="entry name" value="Voltage-gated potassium channels"/>
    <property type="match status" value="1"/>
</dbReference>
<feature type="repeat" description="ANK" evidence="9">
    <location>
        <begin position="1673"/>
        <end position="1705"/>
    </location>
</feature>
<feature type="transmembrane region" description="Helical" evidence="11">
    <location>
        <begin position="1156"/>
        <end position="1174"/>
    </location>
</feature>
<dbReference type="Pfam" id="PF13202">
    <property type="entry name" value="EF-hand_5"/>
    <property type="match status" value="1"/>
</dbReference>
<keyword evidence="8 11" id="KW-0472">Membrane</keyword>
<dbReference type="InterPro" id="IPR018247">
    <property type="entry name" value="EF_Hand_1_Ca_BS"/>
</dbReference>
<dbReference type="InterPro" id="IPR002048">
    <property type="entry name" value="EF_hand_dom"/>
</dbReference>
<keyword evidence="4 11" id="KW-0812">Transmembrane</keyword>
<dbReference type="PROSITE" id="PS50042">
    <property type="entry name" value="CNMP_BINDING_3"/>
    <property type="match status" value="1"/>
</dbReference>
<evidence type="ECO:0000256" key="2">
    <source>
        <dbReference type="ARBA" id="ARBA00007929"/>
    </source>
</evidence>
<feature type="region of interest" description="Disordered" evidence="10">
    <location>
        <begin position="500"/>
        <end position="530"/>
    </location>
</feature>
<dbReference type="Gene3D" id="1.10.287.70">
    <property type="match status" value="1"/>
</dbReference>
<evidence type="ECO:0000256" key="8">
    <source>
        <dbReference type="ARBA" id="ARBA00023136"/>
    </source>
</evidence>
<comment type="similarity">
    <text evidence="2">Belongs to the potassium channel family. Plant (TC 1.A.1.4) subfamily.</text>
</comment>
<feature type="repeat" description="ANK" evidence="9">
    <location>
        <begin position="1766"/>
        <end position="1788"/>
    </location>
</feature>
<accession>A0ABQ6MMM7</accession>
<name>A0ABQ6MMM7_9STRA</name>
<evidence type="ECO:0000256" key="4">
    <source>
        <dbReference type="ARBA" id="ARBA00022692"/>
    </source>
</evidence>
<feature type="compositionally biased region" description="Gly residues" evidence="10">
    <location>
        <begin position="1501"/>
        <end position="1510"/>
    </location>
</feature>
<keyword evidence="9" id="KW-0040">ANK repeat</keyword>
<dbReference type="InterPro" id="IPR005821">
    <property type="entry name" value="Ion_trans_dom"/>
</dbReference>
<evidence type="ECO:0000259" key="13">
    <source>
        <dbReference type="PROSITE" id="PS50222"/>
    </source>
</evidence>
<keyword evidence="5" id="KW-0106">Calcium</keyword>
<evidence type="ECO:0000256" key="6">
    <source>
        <dbReference type="ARBA" id="ARBA00022989"/>
    </source>
</evidence>
<evidence type="ECO:0000256" key="11">
    <source>
        <dbReference type="SAM" id="Phobius"/>
    </source>
</evidence>
<dbReference type="PRINTS" id="PR01415">
    <property type="entry name" value="ANKYRIN"/>
</dbReference>
<dbReference type="Gene3D" id="1.25.40.20">
    <property type="entry name" value="Ankyrin repeat-containing domain"/>
    <property type="match status" value="6"/>
</dbReference>
<evidence type="ECO:0000313" key="15">
    <source>
        <dbReference type="Proteomes" id="UP001165060"/>
    </source>
</evidence>
<dbReference type="InterPro" id="IPR036770">
    <property type="entry name" value="Ankyrin_rpt-contain_sf"/>
</dbReference>
<evidence type="ECO:0000256" key="5">
    <source>
        <dbReference type="ARBA" id="ARBA00022837"/>
    </source>
</evidence>
<feature type="repeat" description="ANK" evidence="9">
    <location>
        <begin position="1568"/>
        <end position="1600"/>
    </location>
</feature>
<feature type="region of interest" description="Disordered" evidence="10">
    <location>
        <begin position="1349"/>
        <end position="1381"/>
    </location>
</feature>
<dbReference type="InterPro" id="IPR014710">
    <property type="entry name" value="RmlC-like_jellyroll"/>
</dbReference>
<dbReference type="PROSITE" id="PS00018">
    <property type="entry name" value="EF_HAND_1"/>
    <property type="match status" value="1"/>
</dbReference>
<protein>
    <recommendedName>
        <fullName evidence="16">Calmodulin</fullName>
    </recommendedName>
</protein>
<dbReference type="EMBL" id="BRYB01004285">
    <property type="protein sequence ID" value="GMI28592.1"/>
    <property type="molecule type" value="Genomic_DNA"/>
</dbReference>
<evidence type="ECO:0000256" key="7">
    <source>
        <dbReference type="ARBA" id="ARBA00023065"/>
    </source>
</evidence>
<feature type="repeat" description="ANK" evidence="9">
    <location>
        <begin position="286"/>
        <end position="318"/>
    </location>
</feature>
<evidence type="ECO:0000256" key="3">
    <source>
        <dbReference type="ARBA" id="ARBA00022448"/>
    </source>
</evidence>
<dbReference type="InterPro" id="IPR002110">
    <property type="entry name" value="Ankyrin_rpt"/>
</dbReference>
<reference evidence="14 15" key="1">
    <citation type="journal article" date="2023" name="Commun. Biol.">
        <title>Genome analysis of Parmales, the sister group of diatoms, reveals the evolutionary specialization of diatoms from phago-mixotrophs to photoautotrophs.</title>
        <authorList>
            <person name="Ban H."/>
            <person name="Sato S."/>
            <person name="Yoshikawa S."/>
            <person name="Yamada K."/>
            <person name="Nakamura Y."/>
            <person name="Ichinomiya M."/>
            <person name="Sato N."/>
            <person name="Blanc-Mathieu R."/>
            <person name="Endo H."/>
            <person name="Kuwata A."/>
            <person name="Ogata H."/>
        </authorList>
    </citation>
    <scope>NUCLEOTIDE SEQUENCE [LARGE SCALE GENOMIC DNA]</scope>
</reference>
<dbReference type="PROSITE" id="PS50297">
    <property type="entry name" value="ANK_REP_REGION"/>
    <property type="match status" value="7"/>
</dbReference>
<gene>
    <name evidence="14" type="ORF">TeGR_g6873</name>
</gene>
<dbReference type="Proteomes" id="UP001165060">
    <property type="component" value="Unassembled WGS sequence"/>
</dbReference>
<feature type="domain" description="EF-hand" evidence="13">
    <location>
        <begin position="840"/>
        <end position="875"/>
    </location>
</feature>
<dbReference type="PANTHER" id="PTHR45743">
    <property type="entry name" value="POTASSIUM CHANNEL AKT1"/>
    <property type="match status" value="1"/>
</dbReference>
<feature type="region of interest" description="Disordered" evidence="10">
    <location>
        <begin position="13"/>
        <end position="38"/>
    </location>
</feature>
<dbReference type="InterPro" id="IPR045319">
    <property type="entry name" value="KAT/AKT"/>
</dbReference>
<dbReference type="SMART" id="SM00248">
    <property type="entry name" value="ANK"/>
    <property type="match status" value="13"/>
</dbReference>
<dbReference type="Pfam" id="PF00520">
    <property type="entry name" value="Ion_trans"/>
    <property type="match status" value="1"/>
</dbReference>
<evidence type="ECO:0008006" key="16">
    <source>
        <dbReference type="Google" id="ProtNLM"/>
    </source>
</evidence>
<proteinExistence type="inferred from homology"/>
<dbReference type="Gene3D" id="2.60.120.10">
    <property type="entry name" value="Jelly Rolls"/>
    <property type="match status" value="1"/>
</dbReference>
<dbReference type="InterPro" id="IPR018490">
    <property type="entry name" value="cNMP-bd_dom_sf"/>
</dbReference>
<dbReference type="SUPFAM" id="SSF48403">
    <property type="entry name" value="Ankyrin repeat"/>
    <property type="match status" value="2"/>
</dbReference>
<feature type="repeat" description="ANK" evidence="9">
    <location>
        <begin position="1601"/>
        <end position="1633"/>
    </location>
</feature>
<evidence type="ECO:0000313" key="14">
    <source>
        <dbReference type="EMBL" id="GMI28592.1"/>
    </source>
</evidence>
<feature type="repeat" description="ANK" evidence="9">
    <location>
        <begin position="125"/>
        <end position="157"/>
    </location>
</feature>
<feature type="transmembrane region" description="Helical" evidence="11">
    <location>
        <begin position="1186"/>
        <end position="1211"/>
    </location>
</feature>
<keyword evidence="6 11" id="KW-1133">Transmembrane helix</keyword>
<comment type="caution">
    <text evidence="14">The sequence shown here is derived from an EMBL/GenBank/DDBJ whole genome shotgun (WGS) entry which is preliminary data.</text>
</comment>
<feature type="repeat" description="ANK" evidence="9">
    <location>
        <begin position="92"/>
        <end position="124"/>
    </location>
</feature>
<keyword evidence="3" id="KW-0813">Transport</keyword>
<feature type="transmembrane region" description="Helical" evidence="11">
    <location>
        <begin position="1091"/>
        <end position="1112"/>
    </location>
</feature>
<organism evidence="14 15">
    <name type="scientific">Tetraparma gracilis</name>
    <dbReference type="NCBI Taxonomy" id="2962635"/>
    <lineage>
        <taxon>Eukaryota</taxon>
        <taxon>Sar</taxon>
        <taxon>Stramenopiles</taxon>
        <taxon>Ochrophyta</taxon>
        <taxon>Bolidophyceae</taxon>
        <taxon>Parmales</taxon>
        <taxon>Triparmaceae</taxon>
        <taxon>Tetraparma</taxon>
    </lineage>
</organism>
<evidence type="ECO:0000256" key="1">
    <source>
        <dbReference type="ARBA" id="ARBA00004141"/>
    </source>
</evidence>
<sequence>MIVTSLLAEMGLDNKGNELNEEEAGGGGRRRKGGGGDDDDSAAMLKNTVCDALKKRLAAALYGMMDASFEGDAERVKAMLMRGLDINAADYDNRTTLHLACAEGNTKVVELLTQEGCNVHGVDRYGNNALHYAVVNNHIAIADLLSRAGAELNYKKPADFICGAAGVGNMERIRVLVKYGVNVNSSDFDGRTALHLAASQGNLRVVELLLSMEADVKRKDRWASMPLDEAIKGGHDLVAAALFARGGEMNPSTAKGNFHTSARNGDLAKLKLFVENGIDVDCKDYDHCTALHIAAIADQPVSVDFLLSSKADVNARSRWGTSPLDESIASESVFCCKLIGACGGKSYVNAGMDFAREISTSEITLEQIREKISLECNTQSKRNRAMHKLKQLHAKLMEDVSASCETLDRQTKTIESSVSKLSNSRLVTASKTAFSEADLDYSSCDTGYGHDAGSQLLQLTNYDNNANSGDNDGSNAAAAMVDNDDDDKAAAGSPGFMMSRFLQNSPRSGSPRALQSFNDPHTPPDPSRALPISHVEISASLHSTPAIVFTTLNQVMLSYYKIETGFAELLRIFTGYGEGSEGLRVSKFELECILKSAGLENVGEIAADIMAQSENAAVNEAETSSDSGRRSRSNSLKEKQLAILPSSLSNIVEATISFKEFLSCPAANEAFSYESNYIAKKMNKVGLSFALAKAAFELLDVNKEGCVNVPKLKNNKNVLGEFTTAEELLGHLNKEFVYPSDMVITLATWTGCLEDEQLDQDAGEGDDMSMGGGSTDDEGGGDRSSMGDAENESETLLKMQQKDLTMDAERSLLDRVLFKLRLKKPQKSLEEELLTKLAVDYADNIEGIFSAYDADGSGDIDREEFEDMMLHLLGKIPKKDMDNLFNVFDTDGSGSLFKHVFQKKLIDYREVIAKREGVDSEKEVSKADAAENQKHLNTYFDAETSEVVKMSERMLVLAALYYFIMVPYEFCLVHGTSTGDSDGVRVAGWCVDTLLYFSIFVRLHTTYVSRKNVKVVNIVKIRKHYLAHGFTFDLLAAFPFDFVAFFTFGKTYSTLRWFRLPRLLRIVDLAKLFHRMRIQTTGNSERIRVELAIFSFLLFALTHLPACVWFWLTDTPEKDTVYHNTKVETTNDGYHFSGYGEYTGEGNSTGLMFDQYMLSLYWVTGTISTMGQGAGELMPQNREERLFTIFLMLLNLSVYAHLLGAISQLFMTADEALVEIREEVTLIESYLNNNDFGSNLEYEIRGTVKANALTGMGKGGLGAMTISTEESQKLFDSLSHTLKVDVAKFTNFNLLTSVHAFKSCNQNFLESVSTVLKEDIIKPNSFVFRVNEPSMNFYVIASGTVQIISEEEDDEDDEGGGGDDKHEKEGKKEKKNAKMDKMRTAAADDELIVEKNTGDVLGEIPFFFNTRHTNSAKTSVTSLVKMYVLEKVQYKRLLDIYPDEEEQIGKNVLNSNSLHLGDRKGASEGGSVSDGASSNGASSQGASSHGSSDASSEHSGASGGSGSEGVEGGKDAKLGEIAKAVERARKREVNEKVFAMCSASAAGNLDELKKAVGSGVSLMEQGYGGRTPLHLAASEGHLKTVTWIVQNMQEINMVDAEGHTALVDAVENGHDDLAKYLRSQGATLDVDFAASMVSEAACDNNAQKLKLLFELGADPNINVAGRVKGGARRRRSALHFAASGGHAECVKILMQNWANLNPMDGVGGTPLADCIREKHVETQSLLRGGGAKLKEKGLCTAAGNGDLEMIKVMVMNGVDINIGNYIGRTMLHLAASERQMNVVDYLLKLPGIDSNCVDWYGGTPSDDAARGGYDSIIAALVEKDGVMTGHESLVEKVAGIKGQRAKKKEALYKARQQAAEVDKQRESMLGNMSMLCKIAMEDIVDVRRMLDSLNMSLAQRSWKKKEAIEKAPKPTLEEICKYFLGSLIKFMNRKHALKHLRLYQFATSFSEFLAVDANVATCEVDKMIELGQIQYDKFLDPLSPEYIAINPKHSGLVRATCFPEEDGENDGADWRDEDVQTLRKKLKDIANAYKTVSEELSEVLMHKYMGEYYHSKEFHEISTSVEGRTWRVLKMCKRSREICLRLETAVAVPMQKIVKESSLDHLYGGAKQFNLTMSEVSVDFQQKLLDIVERLENAAITIRALYEKSVKKKTLLSIGAGAGGGVIMLAVLKRHPAHVAVIVLCSYPCIKVAMGGYDASLGIEPAKPGKKEESATKSGEKQ</sequence>